<dbReference type="PANTHER" id="PTHR33428:SF9">
    <property type="entry name" value="CHLOROPHYLLASE-1"/>
    <property type="match status" value="1"/>
</dbReference>
<reference evidence="1" key="2">
    <citation type="submission" date="2018-10" db="UniProtKB">
        <authorList>
            <consortium name="EnsemblPlants"/>
        </authorList>
    </citation>
    <scope>IDENTIFICATION</scope>
</reference>
<reference evidence="1" key="1">
    <citation type="submission" date="2018-08" db="EMBL/GenBank/DDBJ databases">
        <authorList>
            <person name="Rossello M."/>
        </authorList>
    </citation>
    <scope>NUCLEOTIDE SEQUENCE [LARGE SCALE GENOMIC DNA]</scope>
    <source>
        <strain evidence="1">cv. Chinese Spring</strain>
    </source>
</reference>
<dbReference type="GeneID" id="123139674"/>
<dbReference type="OMA" id="FGHCDIM"/>
<dbReference type="Pfam" id="PF07224">
    <property type="entry name" value="Chlorophyllase"/>
    <property type="match status" value="1"/>
</dbReference>
<dbReference type="AlphaFoldDB" id="A0A3B6PUN2"/>
<dbReference type="RefSeq" id="XP_044415343.1">
    <property type="nucleotide sequence ID" value="XM_044559408.1"/>
</dbReference>
<dbReference type="Gramene" id="TraesCS6B02G422500.1">
    <property type="protein sequence ID" value="TraesCS6B02G422500.1"/>
    <property type="gene ID" value="TraesCS6B02G422500"/>
</dbReference>
<dbReference type="GO" id="GO:0047746">
    <property type="term" value="F:chlorophyllase activity"/>
    <property type="evidence" value="ECO:0000318"/>
    <property type="project" value="GO_Central"/>
</dbReference>
<sequence>MATFVSAAAARPAGTTAVFEEGRHDVQVETVHPCQAKGLPKPLLVAAPKDPGSYPVIVFLHGWNMYNSWYQNLLKHVASHGFIAVAPQLYVFSILTVVNMDDKKDIATTKQVTNWLADEQQGLLYVLSNILKVDGVKPDLSRLALAGHSRGGDTAFAVALGLKGKGDETSLDLNFSALIGVDPVAGLAEWLQVEPKVLSGSLINPRMPVLVIGTGLGPEGNILPPSLPCAPAGVNHINFYKECAPPRYHFTAKDYGHLDMLDNDVPLLVDCMCKRNPEHTKELARRTMGGLMVAFLRAMLEDKDEDLNTVLQNPDLAPAVLDQVEYDLA</sequence>
<dbReference type="SUPFAM" id="SSF53474">
    <property type="entry name" value="alpha/beta-Hydrolases"/>
    <property type="match status" value="1"/>
</dbReference>
<dbReference type="PANTHER" id="PTHR33428">
    <property type="entry name" value="CHLOROPHYLLASE-2, CHLOROPLASTIC"/>
    <property type="match status" value="1"/>
</dbReference>
<dbReference type="GO" id="GO:0015996">
    <property type="term" value="P:chlorophyll catabolic process"/>
    <property type="evidence" value="ECO:0000318"/>
    <property type="project" value="GO_Central"/>
</dbReference>
<dbReference type="OrthoDB" id="2093222at2759"/>
<evidence type="ECO:0000313" key="1">
    <source>
        <dbReference type="EnsemblPlants" id="TraesCS6B02G422500.1"/>
    </source>
</evidence>
<dbReference type="SMR" id="A0A3B6PUN2"/>
<dbReference type="Gene3D" id="3.40.50.1820">
    <property type="entry name" value="alpha/beta hydrolase"/>
    <property type="match status" value="1"/>
</dbReference>
<dbReference type="Gramene" id="TraesCS6B03G1184900.1">
    <property type="protein sequence ID" value="TraesCS6B03G1184900.1.CDS"/>
    <property type="gene ID" value="TraesCS6B03G1184900"/>
</dbReference>
<name>A0A3B6PUN2_WHEAT</name>
<dbReference type="ESTHER" id="wheat-a0a1d6s980">
    <property type="family name" value="Chlorophyllase_Plant"/>
</dbReference>
<dbReference type="InterPro" id="IPR017395">
    <property type="entry name" value="Chlorophyllase-like"/>
</dbReference>
<evidence type="ECO:0000313" key="2">
    <source>
        <dbReference type="Proteomes" id="UP000019116"/>
    </source>
</evidence>
<organism evidence="1">
    <name type="scientific">Triticum aestivum</name>
    <name type="common">Wheat</name>
    <dbReference type="NCBI Taxonomy" id="4565"/>
    <lineage>
        <taxon>Eukaryota</taxon>
        <taxon>Viridiplantae</taxon>
        <taxon>Streptophyta</taxon>
        <taxon>Embryophyta</taxon>
        <taxon>Tracheophyta</taxon>
        <taxon>Spermatophyta</taxon>
        <taxon>Magnoliopsida</taxon>
        <taxon>Liliopsida</taxon>
        <taxon>Poales</taxon>
        <taxon>Poaceae</taxon>
        <taxon>BOP clade</taxon>
        <taxon>Pooideae</taxon>
        <taxon>Triticodae</taxon>
        <taxon>Triticeae</taxon>
        <taxon>Triticinae</taxon>
        <taxon>Triticum</taxon>
    </lineage>
</organism>
<proteinExistence type="predicted"/>
<keyword evidence="2" id="KW-1185">Reference proteome</keyword>
<evidence type="ECO:0008006" key="3">
    <source>
        <dbReference type="Google" id="ProtNLM"/>
    </source>
</evidence>
<protein>
    <recommendedName>
        <fullName evidence="3">Chlorophyllase</fullName>
    </recommendedName>
</protein>
<dbReference type="PaxDb" id="4565-Traes_6BL_7E12CFABA.1"/>
<accession>A0A3B6PUN2</accession>
<dbReference type="InterPro" id="IPR029058">
    <property type="entry name" value="AB_hydrolase_fold"/>
</dbReference>
<dbReference type="STRING" id="4565.A0A3B6PUN2"/>
<dbReference type="EnsemblPlants" id="TraesCS6B02G422500.1">
    <property type="protein sequence ID" value="TraesCS6B02G422500.1"/>
    <property type="gene ID" value="TraesCS6B02G422500"/>
</dbReference>
<dbReference type="Proteomes" id="UP000019116">
    <property type="component" value="Chromosome 6B"/>
</dbReference>
<gene>
    <name evidence="1" type="primary">LOC123139674</name>
</gene>